<evidence type="ECO:0000256" key="1">
    <source>
        <dbReference type="ARBA" id="ARBA00004167"/>
    </source>
</evidence>
<accession>A0A0G0AK56</accession>
<dbReference type="EMBL" id="JOKZ01000055">
    <property type="protein sequence ID" value="KKP05209.1"/>
    <property type="molecule type" value="Genomic_DNA"/>
</dbReference>
<evidence type="ECO:0000256" key="5">
    <source>
        <dbReference type="ARBA" id="ARBA00022989"/>
    </source>
</evidence>
<dbReference type="OrthoDB" id="18175at2759"/>
<keyword evidence="3 9" id="KW-0812">Transmembrane</keyword>
<evidence type="ECO:0000313" key="11">
    <source>
        <dbReference type="Proteomes" id="UP000034112"/>
    </source>
</evidence>
<dbReference type="PANTHER" id="PTHR33968">
    <property type="entry name" value="PROTEIN PET100 HOMOLOG, MITOCHONDRIAL"/>
    <property type="match status" value="1"/>
</dbReference>
<dbReference type="Proteomes" id="UP000034112">
    <property type="component" value="Unassembled WGS sequence"/>
</dbReference>
<comment type="similarity">
    <text evidence="8">Belongs to the PET100 family.</text>
</comment>
<dbReference type="GO" id="GO:0051082">
    <property type="term" value="F:unfolded protein binding"/>
    <property type="evidence" value="ECO:0007669"/>
    <property type="project" value="TreeGrafter"/>
</dbReference>
<dbReference type="PANTHER" id="PTHR33968:SF1">
    <property type="entry name" value="PROTEIN PET100 HOMOLOG, MITOCHONDRIAL"/>
    <property type="match status" value="1"/>
</dbReference>
<name>A0A0G0AK56_TRIHA</name>
<keyword evidence="5 9" id="KW-1133">Transmembrane helix</keyword>
<evidence type="ECO:0000256" key="2">
    <source>
        <dbReference type="ARBA" id="ARBA00004325"/>
    </source>
</evidence>
<evidence type="ECO:0008006" key="12">
    <source>
        <dbReference type="Google" id="ProtNLM"/>
    </source>
</evidence>
<comment type="caution">
    <text evidence="10">The sequence shown here is derived from an EMBL/GenBank/DDBJ whole genome shotgun (WGS) entry which is preliminary data.</text>
</comment>
<dbReference type="GO" id="GO:0005743">
    <property type="term" value="C:mitochondrial inner membrane"/>
    <property type="evidence" value="ECO:0007669"/>
    <property type="project" value="TreeGrafter"/>
</dbReference>
<dbReference type="GO" id="GO:0033617">
    <property type="term" value="P:mitochondrial respiratory chain complex IV assembly"/>
    <property type="evidence" value="ECO:0007669"/>
    <property type="project" value="InterPro"/>
</dbReference>
<dbReference type="OMA" id="MKLPFRY"/>
<dbReference type="AlphaFoldDB" id="A0A0G0AK56"/>
<evidence type="ECO:0000256" key="8">
    <source>
        <dbReference type="ARBA" id="ARBA00038077"/>
    </source>
</evidence>
<evidence type="ECO:0000256" key="6">
    <source>
        <dbReference type="ARBA" id="ARBA00023128"/>
    </source>
</evidence>
<evidence type="ECO:0000256" key="7">
    <source>
        <dbReference type="ARBA" id="ARBA00023136"/>
    </source>
</evidence>
<evidence type="ECO:0000256" key="4">
    <source>
        <dbReference type="ARBA" id="ARBA00022946"/>
    </source>
</evidence>
<dbReference type="InterPro" id="IPR018625">
    <property type="entry name" value="Pet100"/>
</dbReference>
<dbReference type="Pfam" id="PF09803">
    <property type="entry name" value="Pet100"/>
    <property type="match status" value="1"/>
</dbReference>
<comment type="subcellular location">
    <subcellularLocation>
        <location evidence="1">Membrane</location>
        <topology evidence="1">Single-pass membrane protein</topology>
    </subcellularLocation>
    <subcellularLocation>
        <location evidence="2">Mitochondrion membrane</location>
    </subcellularLocation>
</comment>
<organism evidence="10 11">
    <name type="scientific">Trichoderma harzianum</name>
    <name type="common">Hypocrea lixii</name>
    <dbReference type="NCBI Taxonomy" id="5544"/>
    <lineage>
        <taxon>Eukaryota</taxon>
        <taxon>Fungi</taxon>
        <taxon>Dikarya</taxon>
        <taxon>Ascomycota</taxon>
        <taxon>Pezizomycotina</taxon>
        <taxon>Sordariomycetes</taxon>
        <taxon>Hypocreomycetidae</taxon>
        <taxon>Hypocreales</taxon>
        <taxon>Hypocreaceae</taxon>
        <taxon>Trichoderma</taxon>
    </lineage>
</organism>
<evidence type="ECO:0000313" key="10">
    <source>
        <dbReference type="EMBL" id="KKP05209.1"/>
    </source>
</evidence>
<evidence type="ECO:0000256" key="3">
    <source>
        <dbReference type="ARBA" id="ARBA00022692"/>
    </source>
</evidence>
<sequence length="91" mass="10790">MGGLNLEVFKFGTYLLFPIGIMYYFGTNLDNRFTVNDFWPKPEECNKLPQDREEVKAEYERIVARQKLRQALLEEKQRQQAQQAQRNESSS</sequence>
<reference evidence="11" key="1">
    <citation type="journal article" date="2015" name="Genome Announc.">
        <title>Draft whole-genome sequence of the biocontrol agent Trichoderma harzianum T6776.</title>
        <authorList>
            <person name="Baroncelli R."/>
            <person name="Piaggeschi G."/>
            <person name="Fiorini L."/>
            <person name="Bertolini E."/>
            <person name="Zapparata A."/>
            <person name="Pe M.E."/>
            <person name="Sarrocco S."/>
            <person name="Vannacci G."/>
        </authorList>
    </citation>
    <scope>NUCLEOTIDE SEQUENCE [LARGE SCALE GENOMIC DNA]</scope>
    <source>
        <strain evidence="11">T6776</strain>
    </source>
</reference>
<keyword evidence="7 9" id="KW-0472">Membrane</keyword>
<feature type="transmembrane region" description="Helical" evidence="9">
    <location>
        <begin position="6"/>
        <end position="25"/>
    </location>
</feature>
<gene>
    <name evidence="10" type="ORF">THAR02_02661</name>
</gene>
<keyword evidence="4" id="KW-0809">Transit peptide</keyword>
<proteinExistence type="inferred from homology"/>
<keyword evidence="6" id="KW-0496">Mitochondrion</keyword>
<evidence type="ECO:0000256" key="9">
    <source>
        <dbReference type="SAM" id="Phobius"/>
    </source>
</evidence>
<protein>
    <recommendedName>
        <fullName evidence="12">Mitochondrial cytochrome c oxidase assembly factor</fullName>
    </recommendedName>
</protein>